<gene>
    <name evidence="20" type="primary">ND5</name>
</gene>
<keyword evidence="6 16" id="KW-0812">Transmembrane</keyword>
<dbReference type="InterPro" id="IPR003945">
    <property type="entry name" value="NU5C-like"/>
</dbReference>
<keyword evidence="5" id="KW-0679">Respiratory chain</keyword>
<dbReference type="EMBL" id="KC990833">
    <property type="protein sequence ID" value="AGQ49785.1"/>
    <property type="molecule type" value="Genomic_DNA"/>
</dbReference>
<dbReference type="InterPro" id="IPR001750">
    <property type="entry name" value="ND/Mrp_TM"/>
</dbReference>
<feature type="domain" description="NADH:quinone oxidoreductase/Mrp antiporter transmembrane" evidence="17">
    <location>
        <begin position="128"/>
        <end position="413"/>
    </location>
</feature>
<keyword evidence="9" id="KW-0249">Electron transport</keyword>
<evidence type="ECO:0000259" key="19">
    <source>
        <dbReference type="Pfam" id="PF06455"/>
    </source>
</evidence>
<feature type="transmembrane region" description="Helical" evidence="16">
    <location>
        <begin position="131"/>
        <end position="154"/>
    </location>
</feature>
<keyword evidence="7" id="KW-0999">Mitochondrion inner membrane</keyword>
<keyword evidence="11 16" id="KW-0520">NAD</keyword>
<comment type="similarity">
    <text evidence="16">Belongs to the complex I subunit 5 family.</text>
</comment>
<evidence type="ECO:0000256" key="13">
    <source>
        <dbReference type="ARBA" id="ARBA00023128"/>
    </source>
</evidence>
<comment type="subcellular location">
    <subcellularLocation>
        <location evidence="1">Mitochondrion inner membrane</location>
        <topology evidence="1">Multi-pass membrane protein</topology>
    </subcellularLocation>
</comment>
<dbReference type="AlphaFoldDB" id="V9NK03"/>
<dbReference type="InterPro" id="IPR001516">
    <property type="entry name" value="Proton_antipo_N"/>
</dbReference>
<feature type="transmembrane region" description="Helical" evidence="16">
    <location>
        <begin position="574"/>
        <end position="592"/>
    </location>
</feature>
<keyword evidence="13 16" id="KW-0496">Mitochondrion</keyword>
<evidence type="ECO:0000256" key="4">
    <source>
        <dbReference type="ARBA" id="ARBA00022448"/>
    </source>
</evidence>
<dbReference type="GeneID" id="18129225"/>
<dbReference type="GO" id="GO:0008137">
    <property type="term" value="F:NADH dehydrogenase (ubiquinone) activity"/>
    <property type="evidence" value="ECO:0007669"/>
    <property type="project" value="UniProtKB-EC"/>
</dbReference>
<dbReference type="GO" id="GO:0015990">
    <property type="term" value="P:electron transport coupled proton transport"/>
    <property type="evidence" value="ECO:0007669"/>
    <property type="project" value="TreeGrafter"/>
</dbReference>
<evidence type="ECO:0000256" key="15">
    <source>
        <dbReference type="ARBA" id="ARBA00049551"/>
    </source>
</evidence>
<evidence type="ECO:0000313" key="20">
    <source>
        <dbReference type="EMBL" id="AGQ49785.1"/>
    </source>
</evidence>
<organism evidence="20">
    <name type="scientific">Ophiacantha linea</name>
    <dbReference type="NCBI Taxonomy" id="1357420"/>
    <lineage>
        <taxon>Eukaryota</taxon>
        <taxon>Metazoa</taxon>
        <taxon>Echinodermata</taxon>
        <taxon>Eleutherozoa</taxon>
        <taxon>Asterozoa</taxon>
        <taxon>Ophiuroidea</taxon>
        <taxon>Myophiuroidea</taxon>
        <taxon>Metophiurida</taxon>
        <taxon>Ophintegrida</taxon>
        <taxon>Amphilepidida</taxon>
        <taxon>Ophiurina</taxon>
        <taxon>Ophiacanthidae</taxon>
        <taxon>Ophiacantha</taxon>
    </lineage>
</organism>
<dbReference type="RefSeq" id="YP_008994251.1">
    <property type="nucleotide sequence ID" value="NC_023254.1"/>
</dbReference>
<keyword evidence="4 16" id="KW-0813">Transport</keyword>
<feature type="transmembrane region" description="Helical" evidence="16">
    <location>
        <begin position="107"/>
        <end position="125"/>
    </location>
</feature>
<feature type="transmembrane region" description="Helical" evidence="16">
    <location>
        <begin position="473"/>
        <end position="494"/>
    </location>
</feature>
<geneLocation type="mitochondrion" evidence="20"/>
<feature type="transmembrane region" description="Helical" evidence="16">
    <location>
        <begin position="269"/>
        <end position="290"/>
    </location>
</feature>
<keyword evidence="8" id="KW-1278">Translocase</keyword>
<evidence type="ECO:0000256" key="14">
    <source>
        <dbReference type="ARBA" id="ARBA00023136"/>
    </source>
</evidence>
<keyword evidence="10 16" id="KW-1133">Transmembrane helix</keyword>
<evidence type="ECO:0000256" key="11">
    <source>
        <dbReference type="ARBA" id="ARBA00023027"/>
    </source>
</evidence>
<evidence type="ECO:0000256" key="16">
    <source>
        <dbReference type="RuleBase" id="RU003404"/>
    </source>
</evidence>
<accession>V9NK03</accession>
<feature type="transmembrane region" description="Helical" evidence="16">
    <location>
        <begin position="400"/>
        <end position="425"/>
    </location>
</feature>
<evidence type="ECO:0000259" key="18">
    <source>
        <dbReference type="Pfam" id="PF00662"/>
    </source>
</evidence>
<evidence type="ECO:0000256" key="10">
    <source>
        <dbReference type="ARBA" id="ARBA00022989"/>
    </source>
</evidence>
<dbReference type="Pfam" id="PF00662">
    <property type="entry name" value="Proton_antipo_N"/>
    <property type="match status" value="1"/>
</dbReference>
<comment type="function">
    <text evidence="16">Core subunit of the mitochondrial membrane respiratory chain NADH dehydrogenase (Complex I) which catalyzes electron transfer from NADH through the respiratory chain, using ubiquinone as an electron acceptor. Essential for the catalytic activity and assembly of complex I.</text>
</comment>
<feature type="transmembrane region" description="Helical" evidence="16">
    <location>
        <begin position="71"/>
        <end position="95"/>
    </location>
</feature>
<dbReference type="Pfam" id="PF00361">
    <property type="entry name" value="Proton_antipo_M"/>
    <property type="match status" value="1"/>
</dbReference>
<dbReference type="CTD" id="4540"/>
<evidence type="ECO:0000256" key="7">
    <source>
        <dbReference type="ARBA" id="ARBA00022792"/>
    </source>
</evidence>
<evidence type="ECO:0000256" key="5">
    <source>
        <dbReference type="ARBA" id="ARBA00022660"/>
    </source>
</evidence>
<feature type="transmembrane region" description="Helical" evidence="16">
    <location>
        <begin position="198"/>
        <end position="218"/>
    </location>
</feature>
<dbReference type="InterPro" id="IPR010934">
    <property type="entry name" value="NADH_DH_su5_C"/>
</dbReference>
<dbReference type="GO" id="GO:0005743">
    <property type="term" value="C:mitochondrial inner membrane"/>
    <property type="evidence" value="ECO:0007669"/>
    <property type="project" value="UniProtKB-SubCell"/>
</dbReference>
<dbReference type="PANTHER" id="PTHR42829">
    <property type="entry name" value="NADH-UBIQUINONE OXIDOREDUCTASE CHAIN 5"/>
    <property type="match status" value="1"/>
</dbReference>
<dbReference type="GO" id="GO:0042773">
    <property type="term" value="P:ATP synthesis coupled electron transport"/>
    <property type="evidence" value="ECO:0007669"/>
    <property type="project" value="InterPro"/>
</dbReference>
<dbReference type="EC" id="7.1.1.2" evidence="2 16"/>
<feature type="domain" description="NADH-Ubiquinone oxidoreductase (complex I) chain 5 N-terminal" evidence="18">
    <location>
        <begin position="69"/>
        <end position="111"/>
    </location>
</feature>
<feature type="transmembrane region" description="Helical" evidence="16">
    <location>
        <begin position="6"/>
        <end position="21"/>
    </location>
</feature>
<name>V9NK03_9ECHI</name>
<evidence type="ECO:0000256" key="8">
    <source>
        <dbReference type="ARBA" id="ARBA00022967"/>
    </source>
</evidence>
<feature type="transmembrane region" description="Helical" evidence="16">
    <location>
        <begin position="358"/>
        <end position="380"/>
    </location>
</feature>
<dbReference type="Pfam" id="PF06455">
    <property type="entry name" value="NADH5_C"/>
    <property type="match status" value="1"/>
</dbReference>
<feature type="transmembrane region" description="Helical" evidence="16">
    <location>
        <begin position="448"/>
        <end position="467"/>
    </location>
</feature>
<dbReference type="GO" id="GO:0003954">
    <property type="term" value="F:NADH dehydrogenase activity"/>
    <property type="evidence" value="ECO:0007669"/>
    <property type="project" value="TreeGrafter"/>
</dbReference>
<comment type="catalytic activity">
    <reaction evidence="15 16">
        <text>a ubiquinone + NADH + 5 H(+)(in) = a ubiquinol + NAD(+) + 4 H(+)(out)</text>
        <dbReference type="Rhea" id="RHEA:29091"/>
        <dbReference type="Rhea" id="RHEA-COMP:9565"/>
        <dbReference type="Rhea" id="RHEA-COMP:9566"/>
        <dbReference type="ChEBI" id="CHEBI:15378"/>
        <dbReference type="ChEBI" id="CHEBI:16389"/>
        <dbReference type="ChEBI" id="CHEBI:17976"/>
        <dbReference type="ChEBI" id="CHEBI:57540"/>
        <dbReference type="ChEBI" id="CHEBI:57945"/>
        <dbReference type="EC" id="7.1.1.2"/>
    </reaction>
</comment>
<evidence type="ECO:0000259" key="17">
    <source>
        <dbReference type="Pfam" id="PF00361"/>
    </source>
</evidence>
<keyword evidence="14 16" id="KW-0472">Membrane</keyword>
<evidence type="ECO:0000256" key="6">
    <source>
        <dbReference type="ARBA" id="ARBA00022692"/>
    </source>
</evidence>
<feature type="transmembrane region" description="Helical" evidence="16">
    <location>
        <begin position="239"/>
        <end position="257"/>
    </location>
</feature>
<protein>
    <recommendedName>
        <fullName evidence="3 16">NADH-ubiquinone oxidoreductase chain 5</fullName>
        <ecNumber evidence="2 16">7.1.1.2</ecNumber>
    </recommendedName>
</protein>
<evidence type="ECO:0000256" key="9">
    <source>
        <dbReference type="ARBA" id="ARBA00022982"/>
    </source>
</evidence>
<feature type="transmembrane region" description="Helical" evidence="16">
    <location>
        <begin position="175"/>
        <end position="192"/>
    </location>
</feature>
<dbReference type="PANTHER" id="PTHR42829:SF2">
    <property type="entry name" value="NADH-UBIQUINONE OXIDOREDUCTASE CHAIN 5"/>
    <property type="match status" value="1"/>
</dbReference>
<reference evidence="20" key="1">
    <citation type="submission" date="2013-04" db="EMBL/GenBank/DDBJ databases">
        <title>Complete mitochondrial genome of Ophiacantha linea (Echinodermata, Ophiuroidea, Ophiacanthidae).</title>
        <authorList>
            <person name="Park H.J."/>
            <person name="Ryu S.H."/>
            <person name="Hwang U.W."/>
        </authorList>
    </citation>
    <scope>NUCLEOTIDE SEQUENCE</scope>
</reference>
<evidence type="ECO:0000256" key="12">
    <source>
        <dbReference type="ARBA" id="ARBA00023075"/>
    </source>
</evidence>
<evidence type="ECO:0000256" key="2">
    <source>
        <dbReference type="ARBA" id="ARBA00012944"/>
    </source>
</evidence>
<keyword evidence="12 16" id="KW-0830">Ubiquinone</keyword>
<dbReference type="PRINTS" id="PR01434">
    <property type="entry name" value="NADHDHGNASE5"/>
</dbReference>
<sequence length="593" mass="66210">MISLSLIFISFLSFLIFSFLSPQNENSNIATRLLMGLSLTAITFLTIWLILGCPQTVVNLSWFYSSLNIFSLSFFIDTSFIIFSSVALLVTWSIIEFSLYYMNSDPNIQSFLNSLILFLFFMMILTSSNNLFVLFIGWEGVGILSFVLISWWFTRADTNSASIQAIIYNRIGDNGFILFIIISILFLNTWQLSELIFLNPHFAINNWAILGIIIAAMGKSAQFGLHPWLPSAMEGPTPVSALLHSSTMVVAGVFLLYRCYPLLSTNSWSTLALGLIGSLTALFASSVALAQFDLKKVVAYSTTSQLGLMIVAISLGLPNLALFHICTHAFFKSLLFLCSGSVIHNLNNEQDLRKINGLPLPFTTSCIIIGNIALCGFPFLAGYYSKDLILEACQFNNLNVLIIILSLVATLITTLYSLRIVYYLLNANLNTNAISPINENISNLHNPLLRLIIGAITAGWIFSQINFNFNPIIIPLINKIIPLIFTIYSFIFIFDSLNNINTPNRSNIINYLSNTWFFVSITHGNSLNTIFSLSLKGTLRTLDQGWTTQISINNIINTTKTYTNWTQNIQNGNLTSYLINMSLISIGVLLYLI</sequence>
<proteinExistence type="inferred from homology"/>
<evidence type="ECO:0000256" key="3">
    <source>
        <dbReference type="ARBA" id="ARBA00021096"/>
    </source>
</evidence>
<evidence type="ECO:0000256" key="1">
    <source>
        <dbReference type="ARBA" id="ARBA00004448"/>
    </source>
</evidence>
<feature type="domain" description="NADH dehydrogenase subunit 5 C-terminal" evidence="19">
    <location>
        <begin position="416"/>
        <end position="590"/>
    </location>
</feature>